<comment type="similarity">
    <text evidence="1">Belongs to the FAM122 family.</text>
</comment>
<name>A0ABM1MGV9_NICVS</name>
<proteinExistence type="inferred from homology"/>
<reference evidence="4" key="1">
    <citation type="submission" date="2025-08" db="UniProtKB">
        <authorList>
            <consortium name="RefSeq"/>
        </authorList>
    </citation>
    <scope>IDENTIFICATION</scope>
    <source>
        <tissue evidence="4">Whole Larva</tissue>
    </source>
</reference>
<dbReference type="RefSeq" id="XP_017773809.1">
    <property type="nucleotide sequence ID" value="XM_017918320.1"/>
</dbReference>
<keyword evidence="3" id="KW-1185">Reference proteome</keyword>
<accession>A0ABM1MGV9</accession>
<feature type="compositionally biased region" description="Polar residues" evidence="2">
    <location>
        <begin position="28"/>
        <end position="48"/>
    </location>
</feature>
<evidence type="ECO:0000313" key="4">
    <source>
        <dbReference type="RefSeq" id="XP_017773809.1"/>
    </source>
</evidence>
<feature type="compositionally biased region" description="Polar residues" evidence="2">
    <location>
        <begin position="260"/>
        <end position="271"/>
    </location>
</feature>
<gene>
    <name evidence="4" type="primary">LOC108560674</name>
</gene>
<dbReference type="GeneID" id="108560674"/>
<evidence type="ECO:0000256" key="2">
    <source>
        <dbReference type="SAM" id="MobiDB-lite"/>
    </source>
</evidence>
<organism evidence="3 4">
    <name type="scientific">Nicrophorus vespilloides</name>
    <name type="common">Boreal carrion beetle</name>
    <dbReference type="NCBI Taxonomy" id="110193"/>
    <lineage>
        <taxon>Eukaryota</taxon>
        <taxon>Metazoa</taxon>
        <taxon>Ecdysozoa</taxon>
        <taxon>Arthropoda</taxon>
        <taxon>Hexapoda</taxon>
        <taxon>Insecta</taxon>
        <taxon>Pterygota</taxon>
        <taxon>Neoptera</taxon>
        <taxon>Endopterygota</taxon>
        <taxon>Coleoptera</taxon>
        <taxon>Polyphaga</taxon>
        <taxon>Staphyliniformia</taxon>
        <taxon>Silphidae</taxon>
        <taxon>Nicrophorinae</taxon>
        <taxon>Nicrophorus</taxon>
    </lineage>
</organism>
<feature type="compositionally biased region" description="Polar residues" evidence="2">
    <location>
        <begin position="215"/>
        <end position="252"/>
    </location>
</feature>
<dbReference type="PANTHER" id="PTHR22227:SF6">
    <property type="entry name" value="FAMILY WITH SEQUENCE SIMILARITY 122B ISOFORM X1"/>
    <property type="match status" value="1"/>
</dbReference>
<evidence type="ECO:0000256" key="1">
    <source>
        <dbReference type="ARBA" id="ARBA00006725"/>
    </source>
</evidence>
<sequence>MSSSQGTDMDVDSPSGTLKRCSSAPMINENNTGMTTSPPATTSTRESGSFNFFGAQNPPRTRRFSASCSPLTGSLGSNVRLAPRINQLRQEEFADLSNSRELAHEREIHHTMQISQSWEDLRLVTESPKPNKMAPLHVNLPPYNMGYNSPSPTRLNSSFCSSPVQSFQSPTRTARTYVRRSASPVLRPSPLGVKRKLDEDKSEYHLSPRTKRVPSYTNSDRVGLLTTSSPVPGSLSSIGTPESISSADSPNFQCRMIDSPSPSRSTESMATSKHDQEMAEGPS</sequence>
<protein>
    <submittedName>
        <fullName evidence="4">Protein FAM122A isoform X1</fullName>
    </submittedName>
</protein>
<feature type="compositionally biased region" description="Basic and acidic residues" evidence="2">
    <location>
        <begin position="195"/>
        <end position="206"/>
    </location>
</feature>
<evidence type="ECO:0000313" key="3">
    <source>
        <dbReference type="Proteomes" id="UP000695000"/>
    </source>
</evidence>
<feature type="region of interest" description="Disordered" evidence="2">
    <location>
        <begin position="1"/>
        <end position="48"/>
    </location>
</feature>
<dbReference type="InterPro" id="IPR026716">
    <property type="entry name" value="PBIR1/2/3"/>
</dbReference>
<feature type="compositionally biased region" description="Polar residues" evidence="2">
    <location>
        <begin position="161"/>
        <end position="174"/>
    </location>
</feature>
<feature type="region of interest" description="Disordered" evidence="2">
    <location>
        <begin position="161"/>
        <end position="283"/>
    </location>
</feature>
<dbReference type="Proteomes" id="UP000695000">
    <property type="component" value="Unplaced"/>
</dbReference>
<dbReference type="PANTHER" id="PTHR22227">
    <property type="entry name" value="FAMILY WITH SEQUENCE SIMILARITY 122B ISOFORM X1"/>
    <property type="match status" value="1"/>
</dbReference>